<feature type="transmembrane region" description="Helical" evidence="1">
    <location>
        <begin position="145"/>
        <end position="168"/>
    </location>
</feature>
<keyword evidence="3" id="KW-1185">Reference proteome</keyword>
<dbReference type="Pfam" id="PF14329">
    <property type="entry name" value="DUF4386"/>
    <property type="match status" value="1"/>
</dbReference>
<feature type="transmembrane region" description="Helical" evidence="1">
    <location>
        <begin position="64"/>
        <end position="85"/>
    </location>
</feature>
<evidence type="ECO:0000313" key="2">
    <source>
        <dbReference type="EMBL" id="MBG9978072.1"/>
    </source>
</evidence>
<accession>A0ABS0LJ39</accession>
<evidence type="ECO:0000256" key="1">
    <source>
        <dbReference type="SAM" id="Phobius"/>
    </source>
</evidence>
<dbReference type="EMBL" id="JACCEL010000009">
    <property type="protein sequence ID" value="MBG9978072.1"/>
    <property type="molecule type" value="Genomic_DNA"/>
</dbReference>
<dbReference type="RefSeq" id="WP_197104194.1">
    <property type="nucleotide sequence ID" value="NZ_JACCEL010000009.1"/>
</dbReference>
<protein>
    <submittedName>
        <fullName evidence="2">DUF4386 domain-containing protein</fullName>
    </submittedName>
</protein>
<name>A0ABS0LJ39_9LACT</name>
<keyword evidence="1" id="KW-0812">Transmembrane</keyword>
<gene>
    <name evidence="2" type="ORF">HYQ42_04650</name>
</gene>
<dbReference type="InterPro" id="IPR025495">
    <property type="entry name" value="DUF4386"/>
</dbReference>
<proteinExistence type="predicted"/>
<organism evidence="2 3">
    <name type="scientific">Ruoffia tabacinasalis</name>
    <dbReference type="NCBI Taxonomy" id="87458"/>
    <lineage>
        <taxon>Bacteria</taxon>
        <taxon>Bacillati</taxon>
        <taxon>Bacillota</taxon>
        <taxon>Bacilli</taxon>
        <taxon>Lactobacillales</taxon>
        <taxon>Aerococcaceae</taxon>
        <taxon>Ruoffia</taxon>
    </lineage>
</organism>
<evidence type="ECO:0000313" key="3">
    <source>
        <dbReference type="Proteomes" id="UP000823401"/>
    </source>
</evidence>
<feature type="transmembrane region" description="Helical" evidence="1">
    <location>
        <begin position="97"/>
        <end position="115"/>
    </location>
</feature>
<dbReference type="Proteomes" id="UP000823401">
    <property type="component" value="Unassembled WGS sequence"/>
</dbReference>
<keyword evidence="1" id="KW-1133">Transmembrane helix</keyword>
<keyword evidence="1" id="KW-0472">Membrane</keyword>
<feature type="transmembrane region" description="Helical" evidence="1">
    <location>
        <begin position="211"/>
        <end position="230"/>
    </location>
</feature>
<reference evidence="2 3" key="1">
    <citation type="submission" date="2020-07" db="EMBL/GenBank/DDBJ databases">
        <title>Facklamia lactis sp. nov., isolated from raw milk.</title>
        <authorList>
            <person name="Doll E.V."/>
            <person name="Huptas C."/>
            <person name="Staib L."/>
            <person name="Wenning M."/>
            <person name="Scherer S."/>
        </authorList>
    </citation>
    <scope>NUCLEOTIDE SEQUENCE [LARGE SCALE GENOMIC DNA]</scope>
    <source>
        <strain evidence="2 3">DSM 104272</strain>
    </source>
</reference>
<comment type="caution">
    <text evidence="2">The sequence shown here is derived from an EMBL/GenBank/DDBJ whole genome shotgun (WGS) entry which is preliminary data.</text>
</comment>
<feature type="transmembrane region" description="Helical" evidence="1">
    <location>
        <begin position="14"/>
        <end position="36"/>
    </location>
</feature>
<sequence>MQTTQKRELSMRQISLFIGVTLIIMAIASGIAYGYLHPTIFQADSQSFSPERVQPTLTLLRFEILLWVVVIVTDIIVAWALHLYMRQFHENLSLLAAWLRLLYTATLAMSIGYVLQISVSLESVVTQSNANLDALLPSIAAGEQAFSLVWGFGLIIFGLHLLVLAYVVLKATPIHKVIGYLLLLAGVSYIIIHTLTLLGPDMTALASQLEGFLAVPMALGELSLALWFIFKKVSDLKVQPALNAA</sequence>
<feature type="transmembrane region" description="Helical" evidence="1">
    <location>
        <begin position="180"/>
        <end position="199"/>
    </location>
</feature>